<dbReference type="GO" id="GO:0006624">
    <property type="term" value="P:vacuolar protein processing"/>
    <property type="evidence" value="ECO:0007669"/>
    <property type="project" value="TreeGrafter"/>
</dbReference>
<dbReference type="InterPro" id="IPR043577">
    <property type="entry name" value="AE"/>
</dbReference>
<protein>
    <submittedName>
        <fullName evidence="7">Vacuolar-processing enzyme</fullName>
    </submittedName>
</protein>
<evidence type="ECO:0000259" key="6">
    <source>
        <dbReference type="Pfam" id="PF20985"/>
    </source>
</evidence>
<evidence type="ECO:0000256" key="4">
    <source>
        <dbReference type="ARBA" id="ARBA00022801"/>
    </source>
</evidence>
<dbReference type="PIRSF" id="PIRSF500139">
    <property type="entry name" value="AE"/>
    <property type="match status" value="1"/>
</dbReference>
<feature type="domain" description="Legumain prodomain" evidence="6">
    <location>
        <begin position="312"/>
        <end position="365"/>
    </location>
</feature>
<dbReference type="GO" id="GO:0051603">
    <property type="term" value="P:proteolysis involved in protein catabolic process"/>
    <property type="evidence" value="ECO:0007669"/>
    <property type="project" value="InterPro"/>
</dbReference>
<dbReference type="Gene3D" id="1.10.132.130">
    <property type="match status" value="1"/>
</dbReference>
<name>A0AAW2JLN5_9LAMI</name>
<evidence type="ECO:0000256" key="5">
    <source>
        <dbReference type="ARBA" id="ARBA00022807"/>
    </source>
</evidence>
<gene>
    <name evidence="7" type="ORF">Sangu_3195300</name>
</gene>
<comment type="similarity">
    <text evidence="1">Belongs to the peptidase C13 family.</text>
</comment>
<keyword evidence="2" id="KW-0645">Protease</keyword>
<dbReference type="PRINTS" id="PR00776">
    <property type="entry name" value="HEMOGLOBNASE"/>
</dbReference>
<evidence type="ECO:0000256" key="3">
    <source>
        <dbReference type="ARBA" id="ARBA00022729"/>
    </source>
</evidence>
<dbReference type="AlphaFoldDB" id="A0AAW2JLN5"/>
<evidence type="ECO:0000256" key="1">
    <source>
        <dbReference type="ARBA" id="ARBA00009941"/>
    </source>
</evidence>
<proteinExistence type="inferred from homology"/>
<dbReference type="PIRSF" id="PIRSF019663">
    <property type="entry name" value="Legumain"/>
    <property type="match status" value="1"/>
</dbReference>
<dbReference type="GO" id="GO:0004197">
    <property type="term" value="F:cysteine-type endopeptidase activity"/>
    <property type="evidence" value="ECO:0007669"/>
    <property type="project" value="InterPro"/>
</dbReference>
<evidence type="ECO:0000256" key="2">
    <source>
        <dbReference type="ARBA" id="ARBA00022670"/>
    </source>
</evidence>
<dbReference type="Pfam" id="PF20985">
    <property type="entry name" value="Legum_prodom"/>
    <property type="match status" value="1"/>
</dbReference>
<reference evidence="7" key="1">
    <citation type="submission" date="2020-06" db="EMBL/GenBank/DDBJ databases">
        <authorList>
            <person name="Li T."/>
            <person name="Hu X."/>
            <person name="Zhang T."/>
            <person name="Song X."/>
            <person name="Zhang H."/>
            <person name="Dai N."/>
            <person name="Sheng W."/>
            <person name="Hou X."/>
            <person name="Wei L."/>
        </authorList>
    </citation>
    <scope>NUCLEOTIDE SEQUENCE</scope>
    <source>
        <strain evidence="7">G01</strain>
        <tissue evidence="7">Leaf</tissue>
    </source>
</reference>
<dbReference type="Gene3D" id="3.40.50.1460">
    <property type="match status" value="2"/>
</dbReference>
<dbReference type="GO" id="GO:0005773">
    <property type="term" value="C:vacuole"/>
    <property type="evidence" value="ECO:0007669"/>
    <property type="project" value="GOC"/>
</dbReference>
<dbReference type="PANTHER" id="PTHR12000">
    <property type="entry name" value="HEMOGLOBINASE FAMILY MEMBER"/>
    <property type="match status" value="1"/>
</dbReference>
<dbReference type="InterPro" id="IPR048501">
    <property type="entry name" value="Legum_prodom"/>
</dbReference>
<keyword evidence="3" id="KW-0732">Signal</keyword>
<dbReference type="EMBL" id="JACGWK010000666">
    <property type="protein sequence ID" value="KAL0295561.1"/>
    <property type="molecule type" value="Genomic_DNA"/>
</dbReference>
<comment type="caution">
    <text evidence="7">The sequence shown here is derived from an EMBL/GenBank/DDBJ whole genome shotgun (WGS) entry which is preliminary data.</text>
</comment>
<dbReference type="InterPro" id="IPR001096">
    <property type="entry name" value="Peptidase_C13"/>
</dbReference>
<sequence length="382" mass="43001">MAALPFAAAGGGRRGGTWDPIIRWPLDRRETEDNSTRWAVLVAGSNGFGNYRHQADVCHAYQILKKGGLRDENIIVFMYDDIAMNELNPRKGVIINHPTGGDVYAGVPKDYTGEQVTAENLYAVILGDKSAVKGGSGKVVDRMPNMPYLYANDLIEVLKKKHASGTYKEMVIYVEACESGSVFEGLMPDDLDIYVTTASNAEESSWGTESHNLKRETVEQQYQQVKDRTSNFNTYNAGSHVMEYGNKSIKSEKLCLYQGFDPATENMPPNGNHLKPHMDVVNQRDADLLFLWERYKRLDDGAKEKSELFKLITDTMLHRKHVDDSIDIIGVLLFGPENGPSMLKSVRDRGLPLADDWDCLKSMVSFRRYKTLLVEFVLPNIY</sequence>
<dbReference type="FunFam" id="1.10.132.130:FF:000001">
    <property type="entry name" value="Vacuolar-processing enzyme beta-isozyme"/>
    <property type="match status" value="1"/>
</dbReference>
<dbReference type="InterPro" id="IPR046427">
    <property type="entry name" value="Legumain_prodom_sf"/>
</dbReference>
<dbReference type="PANTHER" id="PTHR12000:SF42">
    <property type="entry name" value="LEGUMAIN"/>
    <property type="match status" value="1"/>
</dbReference>
<dbReference type="Pfam" id="PF01650">
    <property type="entry name" value="Peptidase_C13"/>
    <property type="match status" value="2"/>
</dbReference>
<evidence type="ECO:0000313" key="7">
    <source>
        <dbReference type="EMBL" id="KAL0295561.1"/>
    </source>
</evidence>
<keyword evidence="5" id="KW-0788">Thiol protease</keyword>
<accession>A0AAW2JLN5</accession>
<organism evidence="7">
    <name type="scientific">Sesamum angustifolium</name>
    <dbReference type="NCBI Taxonomy" id="2727405"/>
    <lineage>
        <taxon>Eukaryota</taxon>
        <taxon>Viridiplantae</taxon>
        <taxon>Streptophyta</taxon>
        <taxon>Embryophyta</taxon>
        <taxon>Tracheophyta</taxon>
        <taxon>Spermatophyta</taxon>
        <taxon>Magnoliopsida</taxon>
        <taxon>eudicotyledons</taxon>
        <taxon>Gunneridae</taxon>
        <taxon>Pentapetalae</taxon>
        <taxon>asterids</taxon>
        <taxon>lamiids</taxon>
        <taxon>Lamiales</taxon>
        <taxon>Pedaliaceae</taxon>
        <taxon>Sesamum</taxon>
    </lineage>
</organism>
<keyword evidence="4" id="KW-0378">Hydrolase</keyword>
<reference evidence="7" key="2">
    <citation type="journal article" date="2024" name="Plant">
        <title>Genomic evolution and insights into agronomic trait innovations of Sesamum species.</title>
        <authorList>
            <person name="Miao H."/>
            <person name="Wang L."/>
            <person name="Qu L."/>
            <person name="Liu H."/>
            <person name="Sun Y."/>
            <person name="Le M."/>
            <person name="Wang Q."/>
            <person name="Wei S."/>
            <person name="Zheng Y."/>
            <person name="Lin W."/>
            <person name="Duan Y."/>
            <person name="Cao H."/>
            <person name="Xiong S."/>
            <person name="Wang X."/>
            <person name="Wei L."/>
            <person name="Li C."/>
            <person name="Ma Q."/>
            <person name="Ju M."/>
            <person name="Zhao R."/>
            <person name="Li G."/>
            <person name="Mu C."/>
            <person name="Tian Q."/>
            <person name="Mei H."/>
            <person name="Zhang T."/>
            <person name="Gao T."/>
            <person name="Zhang H."/>
        </authorList>
    </citation>
    <scope>NUCLEOTIDE SEQUENCE</scope>
    <source>
        <strain evidence="7">G01</strain>
    </source>
</reference>